<evidence type="ECO:0000256" key="1">
    <source>
        <dbReference type="ARBA" id="ARBA00007274"/>
    </source>
</evidence>
<dbReference type="Proteomes" id="UP001055149">
    <property type="component" value="Unassembled WGS sequence"/>
</dbReference>
<sequence>MAEIILPELINGGKIEFSGQMQHQVDQLVAETTINLQHLNQAVTLADQQAALAQILRAPVPDTLRLNPPFQVDFGAHTFIGENVFINRDCLFMDLGGIYLADNVLLGPRVSLLSMNHGEAPDQRHNLILKAIHINQGAWLGANVTVLPGVTVGENAIVGAGAVVTKDVPANSIVAGVPAQFVRKIQL</sequence>
<dbReference type="SUPFAM" id="SSF51161">
    <property type="entry name" value="Trimeric LpxA-like enzymes"/>
    <property type="match status" value="1"/>
</dbReference>
<dbReference type="InterPro" id="IPR001451">
    <property type="entry name" value="Hexapep"/>
</dbReference>
<gene>
    <name evidence="4" type="ORF">LPAF129_19590</name>
</gene>
<dbReference type="InterPro" id="IPR011004">
    <property type="entry name" value="Trimer_LpxA-like_sf"/>
</dbReference>
<dbReference type="RefSeq" id="WP_244056726.1">
    <property type="nucleotide sequence ID" value="NZ_BQXH01000024.1"/>
</dbReference>
<protein>
    <submittedName>
        <fullName evidence="4">Acetyltransferase</fullName>
    </submittedName>
</protein>
<keyword evidence="5" id="KW-1185">Reference proteome</keyword>
<evidence type="ECO:0000313" key="5">
    <source>
        <dbReference type="Proteomes" id="UP001055149"/>
    </source>
</evidence>
<accession>A0ABQ5JK35</accession>
<evidence type="ECO:0000256" key="3">
    <source>
        <dbReference type="ARBA" id="ARBA00022737"/>
    </source>
</evidence>
<dbReference type="PROSITE" id="PS00101">
    <property type="entry name" value="HEXAPEP_TRANSFERASES"/>
    <property type="match status" value="1"/>
</dbReference>
<dbReference type="Gene3D" id="2.160.10.10">
    <property type="entry name" value="Hexapeptide repeat proteins"/>
    <property type="match status" value="1"/>
</dbReference>
<dbReference type="PANTHER" id="PTHR23416:SF23">
    <property type="entry name" value="ACETYLTRANSFERASE C18B11.09C-RELATED"/>
    <property type="match status" value="1"/>
</dbReference>
<dbReference type="InterPro" id="IPR051159">
    <property type="entry name" value="Hexapeptide_acetyltransf"/>
</dbReference>
<comment type="caution">
    <text evidence="4">The sequence shown here is derived from an EMBL/GenBank/DDBJ whole genome shotgun (WGS) entry which is preliminary data.</text>
</comment>
<dbReference type="Pfam" id="PF00132">
    <property type="entry name" value="Hexapep"/>
    <property type="match status" value="1"/>
</dbReference>
<reference evidence="4" key="1">
    <citation type="journal article" date="2022" name="Int. J. Syst. Evol. Microbiol.">
        <title>A novel species of lactic acid bacteria, Ligilactobacillus pabuli sp. nov., isolated from alfalfa silage.</title>
        <authorList>
            <person name="Tohno M."/>
            <person name="Tanizawa Y."/>
            <person name="Sawada H."/>
            <person name="Sakamoto M."/>
            <person name="Ohkuma M."/>
            <person name="Kobayashi H."/>
        </authorList>
    </citation>
    <scope>NUCLEOTIDE SEQUENCE</scope>
    <source>
        <strain evidence="4">AF129</strain>
    </source>
</reference>
<name>A0ABQ5JK35_9LACO</name>
<dbReference type="InterPro" id="IPR018357">
    <property type="entry name" value="Hexapep_transf_CS"/>
</dbReference>
<comment type="similarity">
    <text evidence="1">Belongs to the transferase hexapeptide repeat family.</text>
</comment>
<dbReference type="EMBL" id="BQXH01000024">
    <property type="protein sequence ID" value="GKS82273.1"/>
    <property type="molecule type" value="Genomic_DNA"/>
</dbReference>
<keyword evidence="2" id="KW-0808">Transferase</keyword>
<keyword evidence="3" id="KW-0677">Repeat</keyword>
<organism evidence="4 5">
    <name type="scientific">Ligilactobacillus pabuli</name>
    <dbReference type="NCBI Taxonomy" id="2886039"/>
    <lineage>
        <taxon>Bacteria</taxon>
        <taxon>Bacillati</taxon>
        <taxon>Bacillota</taxon>
        <taxon>Bacilli</taxon>
        <taxon>Lactobacillales</taxon>
        <taxon>Lactobacillaceae</taxon>
        <taxon>Ligilactobacillus</taxon>
    </lineage>
</organism>
<evidence type="ECO:0000256" key="2">
    <source>
        <dbReference type="ARBA" id="ARBA00022679"/>
    </source>
</evidence>
<dbReference type="PANTHER" id="PTHR23416">
    <property type="entry name" value="SIALIC ACID SYNTHASE-RELATED"/>
    <property type="match status" value="1"/>
</dbReference>
<evidence type="ECO:0000313" key="4">
    <source>
        <dbReference type="EMBL" id="GKS82273.1"/>
    </source>
</evidence>
<proteinExistence type="inferred from homology"/>